<feature type="transmembrane region" description="Helical" evidence="2">
    <location>
        <begin position="39"/>
        <end position="59"/>
    </location>
</feature>
<evidence type="ECO:0000313" key="3">
    <source>
        <dbReference type="EMBL" id="RTQ86952.1"/>
    </source>
</evidence>
<accession>A0A431UCN4</accession>
<dbReference type="Proteomes" id="UP000271705">
    <property type="component" value="Unassembled WGS sequence"/>
</dbReference>
<evidence type="ECO:0000313" key="4">
    <source>
        <dbReference type="Proteomes" id="UP000271705"/>
    </source>
</evidence>
<dbReference type="RefSeq" id="WP_126929946.1">
    <property type="nucleotide sequence ID" value="NZ_RXLZ01000055.1"/>
</dbReference>
<reference evidence="3 4" key="1">
    <citation type="submission" date="2018-12" db="EMBL/GenBank/DDBJ databases">
        <authorList>
            <person name="Kartti S."/>
            <person name="Manni A."/>
            <person name="Chemao El Fihri M.W."/>
            <person name="Laamarti M."/>
            <person name="Temsamani L."/>
            <person name="El Jamali J.E."/>
            <person name="Ouadghiri M."/>
            <person name="Ibrahimi A."/>
            <person name="Filati-Maltouf A."/>
        </authorList>
    </citation>
    <scope>NUCLEOTIDE SEQUENCE [LARGE SCALE GENOMIC DNA]</scope>
    <source>
        <strain evidence="3 4">MDMC339</strain>
    </source>
</reference>
<feature type="region of interest" description="Disordered" evidence="1">
    <location>
        <begin position="228"/>
        <end position="260"/>
    </location>
</feature>
<feature type="transmembrane region" description="Helical" evidence="2">
    <location>
        <begin position="151"/>
        <end position="171"/>
    </location>
</feature>
<evidence type="ECO:0000256" key="2">
    <source>
        <dbReference type="SAM" id="Phobius"/>
    </source>
</evidence>
<dbReference type="AlphaFoldDB" id="A0A431UCN4"/>
<feature type="transmembrane region" description="Helical" evidence="2">
    <location>
        <begin position="191"/>
        <end position="215"/>
    </location>
</feature>
<keyword evidence="2" id="KW-1133">Transmembrane helix</keyword>
<protein>
    <submittedName>
        <fullName evidence="3">Lysine transporter LysE</fullName>
    </submittedName>
</protein>
<comment type="caution">
    <text evidence="3">The sequence shown here is derived from an EMBL/GenBank/DDBJ whole genome shotgun (WGS) entry which is preliminary data.</text>
</comment>
<dbReference type="EMBL" id="RXLZ01000055">
    <property type="protein sequence ID" value="RTQ86952.1"/>
    <property type="molecule type" value="Genomic_DNA"/>
</dbReference>
<name>A0A431UCN4_STEMA</name>
<organism evidence="3 4">
    <name type="scientific">Stenotrophomonas maltophilia</name>
    <name type="common">Pseudomonas maltophilia</name>
    <name type="synonym">Xanthomonas maltophilia</name>
    <dbReference type="NCBI Taxonomy" id="40324"/>
    <lineage>
        <taxon>Bacteria</taxon>
        <taxon>Pseudomonadati</taxon>
        <taxon>Pseudomonadota</taxon>
        <taxon>Gammaproteobacteria</taxon>
        <taxon>Lysobacterales</taxon>
        <taxon>Lysobacteraceae</taxon>
        <taxon>Stenotrophomonas</taxon>
        <taxon>Stenotrophomonas maltophilia group</taxon>
    </lineage>
</organism>
<evidence type="ECO:0000256" key="1">
    <source>
        <dbReference type="SAM" id="MobiDB-lite"/>
    </source>
</evidence>
<proteinExistence type="predicted"/>
<feature type="transmembrane region" description="Helical" evidence="2">
    <location>
        <begin position="121"/>
        <end position="144"/>
    </location>
</feature>
<feature type="compositionally biased region" description="Polar residues" evidence="1">
    <location>
        <begin position="229"/>
        <end position="239"/>
    </location>
</feature>
<keyword evidence="2" id="KW-0812">Transmembrane</keyword>
<gene>
    <name evidence="3" type="ORF">EKL94_16735</name>
</gene>
<keyword evidence="2" id="KW-0472">Membrane</keyword>
<sequence>MQQFFIIAVLYGFAMLLPASNHAKILRTAMGAGGHAAMAASFGIAIGTGVICATAFVAAGMLGNRGLWALAMQCAGCLLLLRLAGMCLRDAGLTTFSPLSLQMPWGLSARSRWPHAEAGCLLALASSSNWMLQFAIAALVSGLVAEMGTKAAYVACLSGVALSLGLLMAWLGSHPRWAQGCCRLLPWLEHAAGLVIGAVSVAYLAGALGTTLVWASITGQARLPESIPAASQVQPASTSRRSRGMPCALPHCRARRSSPP</sequence>
<feature type="transmembrane region" description="Helical" evidence="2">
    <location>
        <begin position="66"/>
        <end position="85"/>
    </location>
</feature>